<dbReference type="RefSeq" id="WP_171163550.1">
    <property type="nucleotide sequence ID" value="NZ_CP053073.1"/>
</dbReference>
<dbReference type="Proteomes" id="UP000503096">
    <property type="component" value="Chromosome"/>
</dbReference>
<organism evidence="2 3">
    <name type="scientific">Usitatibacter palustris</name>
    <dbReference type="NCBI Taxonomy" id="2732487"/>
    <lineage>
        <taxon>Bacteria</taxon>
        <taxon>Pseudomonadati</taxon>
        <taxon>Pseudomonadota</taxon>
        <taxon>Betaproteobacteria</taxon>
        <taxon>Nitrosomonadales</taxon>
        <taxon>Usitatibacteraceae</taxon>
        <taxon>Usitatibacter</taxon>
    </lineage>
</organism>
<sequence length="192" mass="21233">MAPKFKVLVMVGSLRTGSFSRMTARALSRTTDALECEIAEIGMLPLYNEDLEKEGPPQDWIAFRDRVRASDAVLFVTPEYNRSIPGCLKNAIDVGSRPYGKSVFEKKPAGIVSISTGAVGGFGANHHLRQCLVFLDMPAMQGPEVYIANIAKYFDDQGKITVPETEELLRKFMAAFTTWIDANHLPRHARAA</sequence>
<feature type="domain" description="NADPH-dependent FMN reductase-like" evidence="1">
    <location>
        <begin position="6"/>
        <end position="150"/>
    </location>
</feature>
<dbReference type="SUPFAM" id="SSF52218">
    <property type="entry name" value="Flavoproteins"/>
    <property type="match status" value="1"/>
</dbReference>
<name>A0A6M4HB72_9PROT</name>
<dbReference type="InterPro" id="IPR050712">
    <property type="entry name" value="NAD(P)H-dep_reductase"/>
</dbReference>
<evidence type="ECO:0000313" key="2">
    <source>
        <dbReference type="EMBL" id="QJR15883.1"/>
    </source>
</evidence>
<dbReference type="EC" id="1.6.5.2" evidence="2"/>
<dbReference type="Gene3D" id="3.40.50.360">
    <property type="match status" value="1"/>
</dbReference>
<dbReference type="InterPro" id="IPR005025">
    <property type="entry name" value="FMN_Rdtase-like_dom"/>
</dbReference>
<evidence type="ECO:0000313" key="3">
    <source>
        <dbReference type="Proteomes" id="UP000503096"/>
    </source>
</evidence>
<dbReference type="PANTHER" id="PTHR30543">
    <property type="entry name" value="CHROMATE REDUCTASE"/>
    <property type="match status" value="1"/>
</dbReference>
<dbReference type="PANTHER" id="PTHR30543:SF21">
    <property type="entry name" value="NAD(P)H-DEPENDENT FMN REDUCTASE LOT6"/>
    <property type="match status" value="1"/>
</dbReference>
<accession>A0A6M4HB72</accession>
<dbReference type="EMBL" id="CP053073">
    <property type="protein sequence ID" value="QJR15883.1"/>
    <property type="molecule type" value="Genomic_DNA"/>
</dbReference>
<proteinExistence type="predicted"/>
<reference evidence="2 3" key="1">
    <citation type="submission" date="2020-04" db="EMBL/GenBank/DDBJ databases">
        <title>Usitatibacter rugosus gen. nov., sp. nov. and Usitatibacter palustris sp. nov., novel members of Usitatibacteraceae fam. nov. within the order Nitrosomonadales isolated from soil.</title>
        <authorList>
            <person name="Huber K.J."/>
            <person name="Neumann-Schaal M."/>
            <person name="Geppert A."/>
            <person name="Luckner M."/>
            <person name="Wanner G."/>
            <person name="Overmann J."/>
        </authorList>
    </citation>
    <scope>NUCLEOTIDE SEQUENCE [LARGE SCALE GENOMIC DNA]</scope>
    <source>
        <strain evidence="2 3">Swamp67</strain>
    </source>
</reference>
<dbReference type="Pfam" id="PF03358">
    <property type="entry name" value="FMN_red"/>
    <property type="match status" value="1"/>
</dbReference>
<protein>
    <submittedName>
        <fullName evidence="2">Quinone reductase</fullName>
        <ecNumber evidence="2">1.6.5.2</ecNumber>
    </submittedName>
</protein>
<evidence type="ECO:0000259" key="1">
    <source>
        <dbReference type="Pfam" id="PF03358"/>
    </source>
</evidence>
<keyword evidence="2" id="KW-0560">Oxidoreductase</keyword>
<gene>
    <name evidence="2" type="primary">chrR</name>
    <name evidence="2" type="ORF">DSM104440_02709</name>
</gene>
<dbReference type="GO" id="GO:0010181">
    <property type="term" value="F:FMN binding"/>
    <property type="evidence" value="ECO:0007669"/>
    <property type="project" value="TreeGrafter"/>
</dbReference>
<dbReference type="InterPro" id="IPR029039">
    <property type="entry name" value="Flavoprotein-like_sf"/>
</dbReference>
<dbReference type="KEGG" id="upl:DSM104440_02709"/>
<dbReference type="GO" id="GO:0003955">
    <property type="term" value="F:NAD(P)H dehydrogenase (quinone) activity"/>
    <property type="evidence" value="ECO:0007669"/>
    <property type="project" value="UniProtKB-EC"/>
</dbReference>
<dbReference type="InParanoid" id="A0A6M4HB72"/>
<dbReference type="AlphaFoldDB" id="A0A6M4HB72"/>
<keyword evidence="3" id="KW-1185">Reference proteome</keyword>
<dbReference type="GO" id="GO:0005829">
    <property type="term" value="C:cytosol"/>
    <property type="evidence" value="ECO:0007669"/>
    <property type="project" value="TreeGrafter"/>
</dbReference>
<dbReference type="FunCoup" id="A0A6M4HB72">
    <property type="interactions" value="340"/>
</dbReference>